<organism evidence="1 2">
    <name type="scientific">Acinetobacter soli</name>
    <dbReference type="NCBI Taxonomy" id="487316"/>
    <lineage>
        <taxon>Bacteria</taxon>
        <taxon>Pseudomonadati</taxon>
        <taxon>Pseudomonadota</taxon>
        <taxon>Gammaproteobacteria</taxon>
        <taxon>Moraxellales</taxon>
        <taxon>Moraxellaceae</taxon>
        <taxon>Acinetobacter</taxon>
    </lineage>
</organism>
<evidence type="ECO:0000313" key="2">
    <source>
        <dbReference type="Proteomes" id="UP000185674"/>
    </source>
</evidence>
<dbReference type="eggNOG" id="COG0663">
    <property type="taxonomic scope" value="Bacteria"/>
</dbReference>
<dbReference type="InterPro" id="IPR050484">
    <property type="entry name" value="Transf_Hexapept/Carb_Anhydrase"/>
</dbReference>
<dbReference type="PANTHER" id="PTHR13061:SF29">
    <property type="entry name" value="GAMMA CARBONIC ANHYDRASE-LIKE 1, MITOCHONDRIAL-RELATED"/>
    <property type="match status" value="1"/>
</dbReference>
<dbReference type="PANTHER" id="PTHR13061">
    <property type="entry name" value="DYNACTIN SUBUNIT P25"/>
    <property type="match status" value="1"/>
</dbReference>
<evidence type="ECO:0000313" key="1">
    <source>
        <dbReference type="EMBL" id="APV36359.1"/>
    </source>
</evidence>
<dbReference type="Proteomes" id="UP000185674">
    <property type="component" value="Chromosome"/>
</dbReference>
<protein>
    <submittedName>
        <fullName evidence="1">Gamma carbonic anhydrase family protein</fullName>
    </submittedName>
</protein>
<dbReference type="InterPro" id="IPR047324">
    <property type="entry name" value="LbH_gamma_CA-like"/>
</dbReference>
<accession>A0A1P8EJH6</accession>
<dbReference type="CDD" id="cd04645">
    <property type="entry name" value="LbH_gamma_CA_like"/>
    <property type="match status" value="1"/>
</dbReference>
<reference evidence="1 2" key="1">
    <citation type="submission" date="2016-08" db="EMBL/GenBank/DDBJ databases">
        <title>Complete genome sequence of Acinetobacter baylyi strain GFJ2.</title>
        <authorList>
            <person name="Tabata M."/>
            <person name="Kuboki S."/>
            <person name="Gibu N."/>
            <person name="Kinouchi Y."/>
            <person name="Vangnai A."/>
            <person name="Kasai D."/>
            <person name="Fukuda M."/>
        </authorList>
    </citation>
    <scope>NUCLEOTIDE SEQUENCE [LARGE SCALE GENOMIC DNA]</scope>
    <source>
        <strain evidence="1 2">GFJ2</strain>
    </source>
</reference>
<dbReference type="KEGG" id="asol:BEN76_10145"/>
<dbReference type="STRING" id="487316.BEN76_10145"/>
<name>A0A1P8EJH6_9GAMM</name>
<dbReference type="EMBL" id="CP016896">
    <property type="protein sequence ID" value="APV36359.1"/>
    <property type="molecule type" value="Genomic_DNA"/>
</dbReference>
<proteinExistence type="predicted"/>
<dbReference type="AlphaFoldDB" id="A0A1P8EJH6"/>
<gene>
    <name evidence="1" type="ORF">BEN76_10145</name>
</gene>
<dbReference type="Pfam" id="PF00132">
    <property type="entry name" value="Hexapep"/>
    <property type="match status" value="1"/>
</dbReference>
<dbReference type="InterPro" id="IPR011004">
    <property type="entry name" value="Trimer_LpxA-like_sf"/>
</dbReference>
<dbReference type="InterPro" id="IPR001451">
    <property type="entry name" value="Hexapep"/>
</dbReference>
<sequence>MMYSFQGQHPRTKHHPWKGWIAGNATVIGQVELGDDVSIWFGAVVRADNCLIRLGDFTNVQENAVLHTDAGIELVVGDYVTIGHQAMLHGCTIGDNSLIGINAVILNHAVIGKNCIIGANALIPEGKVIPDNSVVMGSPGKVVKTLDDQGAAQLKMSAMHYAEHYKKYVQLEPYFFDEYESI</sequence>
<dbReference type="Gene3D" id="2.160.10.10">
    <property type="entry name" value="Hexapeptide repeat proteins"/>
    <property type="match status" value="1"/>
</dbReference>
<dbReference type="SUPFAM" id="SSF51161">
    <property type="entry name" value="Trimeric LpxA-like enzymes"/>
    <property type="match status" value="1"/>
</dbReference>